<dbReference type="PROSITE" id="PS51794">
    <property type="entry name" value="DAC"/>
    <property type="match status" value="1"/>
</dbReference>
<dbReference type="Gene3D" id="3.40.1700.10">
    <property type="entry name" value="DNA integrity scanning protein, DisA, N-terminal domain"/>
    <property type="match status" value="1"/>
</dbReference>
<keyword evidence="8 10" id="KW-1133">Transmembrane helix</keyword>
<evidence type="ECO:0000256" key="3">
    <source>
        <dbReference type="ARBA" id="ARBA00022679"/>
    </source>
</evidence>
<proteinExistence type="inferred from homology"/>
<sequence length="307" mass="34143">MEPLFDIFRVDSGWQAFLTILDMAIVFFVIYRVLLLIKGTRALQMLFGLIFILIFFYISQEDYLNLATTHWLIDMFIANLIIIVVIIFQHDIRRALAQVGRAPILGGTRSYEETSVLEEVVKACVMLSSRKLGALIAIEREADLSHFTEEGIKLDAVVTKDVLFTLFLPEHQNPLHDGAVIIQKGRVSAAGCFLPLTINPRVEKTLGTRHRAGIGVTEDTDSAVAIVSEETGTISVAYEGELYRDLDANEMRSLLQKIYRAGSSTPSTRSLMARLKAGLQDSASPAPTSTDHKDHQKEDSKTDEVSS</sequence>
<feature type="transmembrane region" description="Helical" evidence="10">
    <location>
        <begin position="42"/>
        <end position="59"/>
    </location>
</feature>
<feature type="region of interest" description="Disordered" evidence="11">
    <location>
        <begin position="272"/>
        <end position="307"/>
    </location>
</feature>
<keyword evidence="14" id="KW-1185">Reference proteome</keyword>
<keyword evidence="9 10" id="KW-0472">Membrane</keyword>
<keyword evidence="6 10" id="KW-0547">Nucleotide-binding</keyword>
<dbReference type="InterPro" id="IPR036888">
    <property type="entry name" value="DNA_integrity_DisA_N_sf"/>
</dbReference>
<feature type="transmembrane region" description="Helical" evidence="10">
    <location>
        <begin position="12"/>
        <end position="35"/>
    </location>
</feature>
<evidence type="ECO:0000256" key="10">
    <source>
        <dbReference type="HAMAP-Rule" id="MF_01499"/>
    </source>
</evidence>
<protein>
    <recommendedName>
        <fullName evidence="10">Diadenylate cyclase</fullName>
        <shortName evidence="10">DAC</shortName>
        <ecNumber evidence="10">2.7.7.85</ecNumber>
    </recommendedName>
    <alternativeName>
        <fullName evidence="10">Cyclic-di-AMP synthase</fullName>
        <shortName evidence="10">c-di-AMP synthase</shortName>
    </alternativeName>
</protein>
<evidence type="ECO:0000256" key="1">
    <source>
        <dbReference type="ARBA" id="ARBA00000877"/>
    </source>
</evidence>
<comment type="similarity">
    <text evidence="10">Belongs to the adenylate cyclase family. DacA/CdaA subfamily.</text>
</comment>
<dbReference type="InterPro" id="IPR050338">
    <property type="entry name" value="DisA"/>
</dbReference>
<dbReference type="SUPFAM" id="SSF143597">
    <property type="entry name" value="YojJ-like"/>
    <property type="match status" value="1"/>
</dbReference>
<dbReference type="PANTHER" id="PTHR34185:SF1">
    <property type="entry name" value="DIADENYLATE CYCLASE"/>
    <property type="match status" value="1"/>
</dbReference>
<comment type="caution">
    <text evidence="10">Lacks conserved residue(s) required for the propagation of feature annotation.</text>
</comment>
<dbReference type="RefSeq" id="WP_111730187.1">
    <property type="nucleotide sequence ID" value="NZ_QHKO01000005.1"/>
</dbReference>
<name>A0A328C3R1_9DELT</name>
<reference evidence="13 14" key="1">
    <citation type="submission" date="2018-05" db="EMBL/GenBank/DDBJ databases">
        <title>Lujinxingia marina gen. nov. sp. nov., a new facultative anaerobic member of the class Deltaproteobacteria, and proposal of Lujinxingaceae fam. nov.</title>
        <authorList>
            <person name="Li C.-M."/>
        </authorList>
    </citation>
    <scope>NUCLEOTIDE SEQUENCE [LARGE SCALE GENOMIC DNA]</scope>
    <source>
        <strain evidence="13 14">B210</strain>
    </source>
</reference>
<gene>
    <name evidence="10" type="primary">dacA</name>
    <name evidence="13" type="ORF">DL240_12250</name>
</gene>
<dbReference type="GO" id="GO:0106408">
    <property type="term" value="F:diadenylate cyclase activity"/>
    <property type="evidence" value="ECO:0007669"/>
    <property type="project" value="UniProtKB-EC"/>
</dbReference>
<evidence type="ECO:0000256" key="9">
    <source>
        <dbReference type="ARBA" id="ARBA00023136"/>
    </source>
</evidence>
<evidence type="ECO:0000313" key="14">
    <source>
        <dbReference type="Proteomes" id="UP000249169"/>
    </source>
</evidence>
<dbReference type="HAMAP" id="MF_01499">
    <property type="entry name" value="DacA"/>
    <property type="match status" value="1"/>
</dbReference>
<dbReference type="AlphaFoldDB" id="A0A328C3R1"/>
<comment type="catalytic activity">
    <reaction evidence="1 10">
        <text>2 ATP = 3',3'-c-di-AMP + 2 diphosphate</text>
        <dbReference type="Rhea" id="RHEA:35655"/>
        <dbReference type="ChEBI" id="CHEBI:30616"/>
        <dbReference type="ChEBI" id="CHEBI:33019"/>
        <dbReference type="ChEBI" id="CHEBI:71500"/>
        <dbReference type="EC" id="2.7.7.85"/>
    </reaction>
</comment>
<evidence type="ECO:0000256" key="2">
    <source>
        <dbReference type="ARBA" id="ARBA00022475"/>
    </source>
</evidence>
<dbReference type="PANTHER" id="PTHR34185">
    <property type="entry name" value="DIADENYLATE CYCLASE"/>
    <property type="match status" value="1"/>
</dbReference>
<dbReference type="OrthoDB" id="9807385at2"/>
<evidence type="ECO:0000256" key="7">
    <source>
        <dbReference type="ARBA" id="ARBA00022840"/>
    </source>
</evidence>
<comment type="subunit">
    <text evidence="10">Probably a homodimer.</text>
</comment>
<evidence type="ECO:0000259" key="12">
    <source>
        <dbReference type="PROSITE" id="PS51794"/>
    </source>
</evidence>
<feature type="compositionally biased region" description="Basic and acidic residues" evidence="11">
    <location>
        <begin position="290"/>
        <end position="307"/>
    </location>
</feature>
<keyword evidence="2 10" id="KW-1003">Cell membrane</keyword>
<organism evidence="13 14">
    <name type="scientific">Lujinxingia litoralis</name>
    <dbReference type="NCBI Taxonomy" id="2211119"/>
    <lineage>
        <taxon>Bacteria</taxon>
        <taxon>Deltaproteobacteria</taxon>
        <taxon>Bradymonadales</taxon>
        <taxon>Lujinxingiaceae</taxon>
        <taxon>Lujinxingia</taxon>
    </lineage>
</organism>
<feature type="transmembrane region" description="Helical" evidence="10">
    <location>
        <begin position="71"/>
        <end position="88"/>
    </location>
</feature>
<evidence type="ECO:0000256" key="11">
    <source>
        <dbReference type="SAM" id="MobiDB-lite"/>
    </source>
</evidence>
<dbReference type="GO" id="GO:0006171">
    <property type="term" value="P:cAMP biosynthetic process"/>
    <property type="evidence" value="ECO:0007669"/>
    <property type="project" value="InterPro"/>
</dbReference>
<dbReference type="InterPro" id="IPR014046">
    <property type="entry name" value="C-di-AMP_synthase"/>
</dbReference>
<keyword evidence="7 10" id="KW-0067">ATP-binding</keyword>
<evidence type="ECO:0000256" key="5">
    <source>
        <dbReference type="ARBA" id="ARBA00022695"/>
    </source>
</evidence>
<evidence type="ECO:0000313" key="13">
    <source>
        <dbReference type="EMBL" id="RAL21622.1"/>
    </source>
</evidence>
<comment type="function">
    <text evidence="10">Catalyzes the condensation of 2 ATP molecules into cyclic di-AMP (c-di-AMP), a second messenger used to regulate differing processes in different bacteria.</text>
</comment>
<dbReference type="Proteomes" id="UP000249169">
    <property type="component" value="Unassembled WGS sequence"/>
</dbReference>
<dbReference type="InterPro" id="IPR034701">
    <property type="entry name" value="CdaA"/>
</dbReference>
<dbReference type="Pfam" id="PF02457">
    <property type="entry name" value="DAC"/>
    <property type="match status" value="1"/>
</dbReference>
<dbReference type="NCBIfam" id="TIGR00159">
    <property type="entry name" value="diadenylate cyclase CdaA"/>
    <property type="match status" value="1"/>
</dbReference>
<dbReference type="PIRSF" id="PIRSF004793">
    <property type="entry name" value="UCP004793"/>
    <property type="match status" value="1"/>
</dbReference>
<dbReference type="GO" id="GO:0005524">
    <property type="term" value="F:ATP binding"/>
    <property type="evidence" value="ECO:0007669"/>
    <property type="project" value="UniProtKB-UniRule"/>
</dbReference>
<comment type="caution">
    <text evidence="13">The sequence shown here is derived from an EMBL/GenBank/DDBJ whole genome shotgun (WGS) entry which is preliminary data.</text>
</comment>
<dbReference type="InterPro" id="IPR003390">
    <property type="entry name" value="DNA_integrity_scan_DisA_N"/>
</dbReference>
<keyword evidence="3 10" id="KW-0808">Transferase</keyword>
<keyword evidence="4 10" id="KW-0812">Transmembrane</keyword>
<evidence type="ECO:0000256" key="6">
    <source>
        <dbReference type="ARBA" id="ARBA00022741"/>
    </source>
</evidence>
<evidence type="ECO:0000256" key="4">
    <source>
        <dbReference type="ARBA" id="ARBA00022692"/>
    </source>
</evidence>
<keyword evidence="5 10" id="KW-0548">Nucleotidyltransferase</keyword>
<accession>A0A328C3R1</accession>
<dbReference type="GO" id="GO:0004016">
    <property type="term" value="F:adenylate cyclase activity"/>
    <property type="evidence" value="ECO:0007669"/>
    <property type="project" value="UniProtKB-UniRule"/>
</dbReference>
<evidence type="ECO:0000256" key="8">
    <source>
        <dbReference type="ARBA" id="ARBA00022989"/>
    </source>
</evidence>
<dbReference type="EMBL" id="QHKO01000005">
    <property type="protein sequence ID" value="RAL21622.1"/>
    <property type="molecule type" value="Genomic_DNA"/>
</dbReference>
<feature type="domain" description="DAC" evidence="12">
    <location>
        <begin position="89"/>
        <end position="248"/>
    </location>
</feature>
<dbReference type="EC" id="2.7.7.85" evidence="10"/>